<accession>A0A7R8W7Q8</accession>
<dbReference type="GO" id="GO:0019991">
    <property type="term" value="P:septate junction assembly"/>
    <property type="evidence" value="ECO:0007669"/>
    <property type="project" value="InterPro"/>
</dbReference>
<dbReference type="EMBL" id="OB660557">
    <property type="protein sequence ID" value="CAD7225352.1"/>
    <property type="molecule type" value="Genomic_DNA"/>
</dbReference>
<name>A0A7R8W7Q8_9CRUS</name>
<proteinExistence type="predicted"/>
<dbReference type="GO" id="GO:0005886">
    <property type="term" value="C:plasma membrane"/>
    <property type="evidence" value="ECO:0007669"/>
    <property type="project" value="TreeGrafter"/>
</dbReference>
<dbReference type="AlphaFoldDB" id="A0A7R8W7Q8"/>
<dbReference type="InterPro" id="IPR038976">
    <property type="entry name" value="Ssk"/>
</dbReference>
<protein>
    <submittedName>
        <fullName evidence="1">Uncharacterized protein</fullName>
    </submittedName>
</protein>
<sequence>MTLLGTPNGILKFIELIFDCVILGLYVAEPNLFLSGVRWDILYMLVFGGYIFIIFGFLIAYGVGTKTKLPELLHSFVGGCLFFVCGVSILYYATRIPENLQASGFGFSLPNLINNRTRTFNIVFFAAICLGCYVEQRIGLVFGITGNINPNPGNDVDDVLGISNISINLSWDRLYLVVFGGFILIISGYLIAYGYGIKTLLPEVFHSICGAIFYLTCGVSILVLINRPPFNGLNGLTLSIITGAFSIIQTVTFFIDTVFAFTSNGTSQLSPGV</sequence>
<dbReference type="PANTHER" id="PTHR36692">
    <property type="entry name" value="PROTEIN SNAKESKIN"/>
    <property type="match status" value="1"/>
</dbReference>
<organism evidence="1">
    <name type="scientific">Cyprideis torosa</name>
    <dbReference type="NCBI Taxonomy" id="163714"/>
    <lineage>
        <taxon>Eukaryota</taxon>
        <taxon>Metazoa</taxon>
        <taxon>Ecdysozoa</taxon>
        <taxon>Arthropoda</taxon>
        <taxon>Crustacea</taxon>
        <taxon>Oligostraca</taxon>
        <taxon>Ostracoda</taxon>
        <taxon>Podocopa</taxon>
        <taxon>Podocopida</taxon>
        <taxon>Cytherocopina</taxon>
        <taxon>Cytheroidea</taxon>
        <taxon>Cytherideidae</taxon>
        <taxon>Cyprideis</taxon>
    </lineage>
</organism>
<dbReference type="PANTHER" id="PTHR36692:SF2">
    <property type="entry name" value="GEO12064P1"/>
    <property type="match status" value="1"/>
</dbReference>
<gene>
    <name evidence="1" type="ORF">CTOB1V02_LOCUS3297</name>
</gene>
<evidence type="ECO:0000313" key="1">
    <source>
        <dbReference type="EMBL" id="CAD7225352.1"/>
    </source>
</evidence>
<reference evidence="1" key="1">
    <citation type="submission" date="2020-11" db="EMBL/GenBank/DDBJ databases">
        <authorList>
            <person name="Tran Van P."/>
        </authorList>
    </citation>
    <scope>NUCLEOTIDE SEQUENCE</scope>
</reference>